<dbReference type="GO" id="GO:0051538">
    <property type="term" value="F:3 iron, 4 sulfur cluster binding"/>
    <property type="evidence" value="ECO:0007669"/>
    <property type="project" value="UniProtKB-KW"/>
</dbReference>
<evidence type="ECO:0000256" key="5">
    <source>
        <dbReference type="ARBA" id="ARBA00023004"/>
    </source>
</evidence>
<reference evidence="10" key="1">
    <citation type="journal article" date="2014" name="Int. J. Syst. Evol. Microbiol.">
        <title>Complete genome sequence of Corynebacterium casei LMG S-19264T (=DSM 44701T), isolated from a smear-ripened cheese.</title>
        <authorList>
            <consortium name="US DOE Joint Genome Institute (JGI-PGF)"/>
            <person name="Walter F."/>
            <person name="Albersmeier A."/>
            <person name="Kalinowski J."/>
            <person name="Ruckert C."/>
        </authorList>
    </citation>
    <scope>NUCLEOTIDE SEQUENCE</scope>
    <source>
        <strain evidence="10">JCM 5016</strain>
    </source>
</reference>
<keyword evidence="7" id="KW-0003">3Fe-4S</keyword>
<evidence type="ECO:0000313" key="11">
    <source>
        <dbReference type="Proteomes" id="UP000623010"/>
    </source>
</evidence>
<dbReference type="PROSITE" id="PS51379">
    <property type="entry name" value="4FE4S_FER_2"/>
    <property type="match status" value="1"/>
</dbReference>
<comment type="function">
    <text evidence="8">Ferredoxins are iron-sulfur proteins that transfer electrons in a wide variety of metabolic reactions.</text>
</comment>
<dbReference type="PRINTS" id="PR00352">
    <property type="entry name" value="3FE4SFRDOXIN"/>
</dbReference>
<evidence type="ECO:0000313" key="10">
    <source>
        <dbReference type="EMBL" id="GHA16445.1"/>
    </source>
</evidence>
<dbReference type="PANTHER" id="PTHR36923:SF3">
    <property type="entry name" value="FERREDOXIN"/>
    <property type="match status" value="1"/>
</dbReference>
<dbReference type="GO" id="GO:0005506">
    <property type="term" value="F:iron ion binding"/>
    <property type="evidence" value="ECO:0007669"/>
    <property type="project" value="UniProtKB-UniRule"/>
</dbReference>
<comment type="cofactor">
    <cofactor evidence="1">
        <name>[3Fe-4S] cluster</name>
        <dbReference type="ChEBI" id="CHEBI:21137"/>
    </cofactor>
</comment>
<evidence type="ECO:0000256" key="1">
    <source>
        <dbReference type="ARBA" id="ARBA00001927"/>
    </source>
</evidence>
<evidence type="ECO:0000256" key="6">
    <source>
        <dbReference type="ARBA" id="ARBA00023014"/>
    </source>
</evidence>
<gene>
    <name evidence="10" type="ORF">GCM10010389_63680</name>
</gene>
<dbReference type="PANTHER" id="PTHR36923">
    <property type="entry name" value="FERREDOXIN"/>
    <property type="match status" value="1"/>
</dbReference>
<sequence length="65" mass="6785">MDVAIDHERCIGAGQCVLIAPEVFDQGEHDGLAVLRTGRPDAAHHPAVREAREACPVGAIALSGN</sequence>
<evidence type="ECO:0000259" key="9">
    <source>
        <dbReference type="PROSITE" id="PS51379"/>
    </source>
</evidence>
<dbReference type="InterPro" id="IPR001080">
    <property type="entry name" value="3Fe4S_ferredoxin"/>
</dbReference>
<evidence type="ECO:0000256" key="7">
    <source>
        <dbReference type="ARBA" id="ARBA00023291"/>
    </source>
</evidence>
<dbReference type="AlphaFoldDB" id="A0A918RZ84"/>
<name>A0A918RZ84_9ACTN</name>
<dbReference type="InterPro" id="IPR017896">
    <property type="entry name" value="4Fe4S_Fe-S-bd"/>
</dbReference>
<comment type="caution">
    <text evidence="10">The sequence shown here is derived from an EMBL/GenBank/DDBJ whole genome shotgun (WGS) entry which is preliminary data.</text>
</comment>
<feature type="domain" description="4Fe-4S ferredoxin-type" evidence="9">
    <location>
        <begin position="1"/>
        <end position="29"/>
    </location>
</feature>
<dbReference type="Pfam" id="PF13370">
    <property type="entry name" value="Fer4_13"/>
    <property type="match status" value="1"/>
</dbReference>
<keyword evidence="11" id="KW-1185">Reference proteome</keyword>
<evidence type="ECO:0000256" key="4">
    <source>
        <dbReference type="ARBA" id="ARBA00022982"/>
    </source>
</evidence>
<keyword evidence="5 8" id="KW-0408">Iron</keyword>
<accession>A0A918RZ84</accession>
<evidence type="ECO:0000256" key="2">
    <source>
        <dbReference type="ARBA" id="ARBA00022448"/>
    </source>
</evidence>
<organism evidence="10 11">
    <name type="scientific">Streptomyces echinoruber</name>
    <dbReference type="NCBI Taxonomy" id="68898"/>
    <lineage>
        <taxon>Bacteria</taxon>
        <taxon>Bacillati</taxon>
        <taxon>Actinomycetota</taxon>
        <taxon>Actinomycetes</taxon>
        <taxon>Kitasatosporales</taxon>
        <taxon>Streptomycetaceae</taxon>
        <taxon>Streptomyces</taxon>
    </lineage>
</organism>
<dbReference type="InterPro" id="IPR051269">
    <property type="entry name" value="Fe-S_cluster_ET"/>
</dbReference>
<dbReference type="GO" id="GO:0009055">
    <property type="term" value="F:electron transfer activity"/>
    <property type="evidence" value="ECO:0007669"/>
    <property type="project" value="UniProtKB-UniRule"/>
</dbReference>
<dbReference type="SUPFAM" id="SSF54862">
    <property type="entry name" value="4Fe-4S ferredoxins"/>
    <property type="match status" value="1"/>
</dbReference>
<evidence type="ECO:0000256" key="8">
    <source>
        <dbReference type="RuleBase" id="RU368020"/>
    </source>
</evidence>
<proteinExistence type="predicted"/>
<dbReference type="Gene3D" id="3.30.70.20">
    <property type="match status" value="1"/>
</dbReference>
<dbReference type="RefSeq" id="WP_190060983.1">
    <property type="nucleotide sequence ID" value="NZ_BMWH01000044.1"/>
</dbReference>
<reference evidence="10" key="2">
    <citation type="submission" date="2020-09" db="EMBL/GenBank/DDBJ databases">
        <authorList>
            <person name="Sun Q."/>
            <person name="Ohkuma M."/>
        </authorList>
    </citation>
    <scope>NUCLEOTIDE SEQUENCE</scope>
    <source>
        <strain evidence="10">JCM 5016</strain>
    </source>
</reference>
<keyword evidence="3 8" id="KW-0479">Metal-binding</keyword>
<keyword evidence="4 8" id="KW-0249">Electron transport</keyword>
<evidence type="ECO:0000256" key="3">
    <source>
        <dbReference type="ARBA" id="ARBA00022723"/>
    </source>
</evidence>
<keyword evidence="6 8" id="KW-0411">Iron-sulfur</keyword>
<keyword evidence="2 8" id="KW-0813">Transport</keyword>
<dbReference type="EMBL" id="BMWH01000044">
    <property type="protein sequence ID" value="GHA16445.1"/>
    <property type="molecule type" value="Genomic_DNA"/>
</dbReference>
<protein>
    <recommendedName>
        <fullName evidence="8">Ferredoxin</fullName>
    </recommendedName>
</protein>
<dbReference type="Proteomes" id="UP000623010">
    <property type="component" value="Unassembled WGS sequence"/>
</dbReference>